<dbReference type="HOGENOM" id="CLU_091827_2_0_1"/>
<dbReference type="KEGG" id="lgi:LOTGIDRAFT_235283"/>
<dbReference type="GeneID" id="20249804"/>
<dbReference type="PROSITE" id="PS51019">
    <property type="entry name" value="REELIN"/>
    <property type="match status" value="1"/>
</dbReference>
<accession>V3ZVP3</accession>
<reference evidence="2 3" key="1">
    <citation type="journal article" date="2013" name="Nature">
        <title>Insights into bilaterian evolution from three spiralian genomes.</title>
        <authorList>
            <person name="Simakov O."/>
            <person name="Marletaz F."/>
            <person name="Cho S.J."/>
            <person name="Edsinger-Gonzales E."/>
            <person name="Havlak P."/>
            <person name="Hellsten U."/>
            <person name="Kuo D.H."/>
            <person name="Larsson T."/>
            <person name="Lv J."/>
            <person name="Arendt D."/>
            <person name="Savage R."/>
            <person name="Osoegawa K."/>
            <person name="de Jong P."/>
            <person name="Grimwood J."/>
            <person name="Chapman J.A."/>
            <person name="Shapiro H."/>
            <person name="Aerts A."/>
            <person name="Otillar R.P."/>
            <person name="Terry A.Y."/>
            <person name="Boore J.L."/>
            <person name="Grigoriev I.V."/>
            <person name="Lindberg D.R."/>
            <person name="Seaver E.C."/>
            <person name="Weisblat D.A."/>
            <person name="Putnam N.H."/>
            <person name="Rokhsar D.S."/>
        </authorList>
    </citation>
    <scope>NUCLEOTIDE SEQUENCE [LARGE SCALE GENOMIC DNA]</scope>
</reference>
<name>V3ZVP3_LOTGI</name>
<dbReference type="OrthoDB" id="2419613at2759"/>
<sequence>MEMRSVRINMRSVRIDISCMISFIWAYPEGPPLKACTHMFPTDHGASAQTADPYFKITTSTETYSEGGTIEVTLEATSNYYEGVFIQARRTNCDNTEPVGTFTLSQGETFLKTMNCNNKDNSAVAHQTKRHETSKTITWKAPAETVGQIYFQGTFVRNEKTFWVGVFSPIIKPVADSAKANEEFCPVESSVGNLSISLISLCLSMIVFKLL</sequence>
<dbReference type="FunFam" id="2.60.40.4060:FF:000003">
    <property type="entry name" value="Ferric chelate reductase 1"/>
    <property type="match status" value="1"/>
</dbReference>
<dbReference type="EMBL" id="KB203019">
    <property type="protein sequence ID" value="ESO86675.1"/>
    <property type="molecule type" value="Genomic_DNA"/>
</dbReference>
<dbReference type="Proteomes" id="UP000030746">
    <property type="component" value="Unassembled WGS sequence"/>
</dbReference>
<dbReference type="InterPro" id="IPR002861">
    <property type="entry name" value="Reeler_dom"/>
</dbReference>
<dbReference type="PANTHER" id="PTHR45828">
    <property type="entry name" value="CYTOCHROME B561/FERRIC REDUCTASE TRANSMEMBRANE"/>
    <property type="match status" value="1"/>
</dbReference>
<evidence type="ECO:0000259" key="1">
    <source>
        <dbReference type="PROSITE" id="PS51019"/>
    </source>
</evidence>
<dbReference type="OMA" id="DNAWSHK"/>
<dbReference type="InterPro" id="IPR051237">
    <property type="entry name" value="Ferric-chelate_Red/DefProt"/>
</dbReference>
<dbReference type="InterPro" id="IPR042307">
    <property type="entry name" value="Reeler_sf"/>
</dbReference>
<evidence type="ECO:0000313" key="3">
    <source>
        <dbReference type="Proteomes" id="UP000030746"/>
    </source>
</evidence>
<dbReference type="CDD" id="cd08544">
    <property type="entry name" value="Reeler"/>
    <property type="match status" value="1"/>
</dbReference>
<dbReference type="AlphaFoldDB" id="V3ZVP3"/>
<keyword evidence="3" id="KW-1185">Reference proteome</keyword>
<dbReference type="Pfam" id="PF02014">
    <property type="entry name" value="Reeler"/>
    <property type="match status" value="1"/>
</dbReference>
<proteinExistence type="predicted"/>
<dbReference type="GO" id="GO:0016020">
    <property type="term" value="C:membrane"/>
    <property type="evidence" value="ECO:0007669"/>
    <property type="project" value="TreeGrafter"/>
</dbReference>
<organism evidence="2 3">
    <name type="scientific">Lottia gigantea</name>
    <name type="common">Giant owl limpet</name>
    <dbReference type="NCBI Taxonomy" id="225164"/>
    <lineage>
        <taxon>Eukaryota</taxon>
        <taxon>Metazoa</taxon>
        <taxon>Spiralia</taxon>
        <taxon>Lophotrochozoa</taxon>
        <taxon>Mollusca</taxon>
        <taxon>Gastropoda</taxon>
        <taxon>Patellogastropoda</taxon>
        <taxon>Lottioidea</taxon>
        <taxon>Lottiidae</taxon>
        <taxon>Lottia</taxon>
    </lineage>
</organism>
<protein>
    <recommendedName>
        <fullName evidence="1">Reelin domain-containing protein</fullName>
    </recommendedName>
</protein>
<dbReference type="RefSeq" id="XP_009062655.1">
    <property type="nucleotide sequence ID" value="XM_009064407.1"/>
</dbReference>
<dbReference type="STRING" id="225164.V3ZVP3"/>
<evidence type="ECO:0000313" key="2">
    <source>
        <dbReference type="EMBL" id="ESO86675.1"/>
    </source>
</evidence>
<feature type="domain" description="Reelin" evidence="1">
    <location>
        <begin position="21"/>
        <end position="187"/>
    </location>
</feature>
<gene>
    <name evidence="2" type="ORF">LOTGIDRAFT_235283</name>
</gene>
<dbReference type="CTD" id="20249804"/>
<dbReference type="PANTHER" id="PTHR45828:SF45">
    <property type="entry name" value="REELIN DOMAIN-CONTAINING PROTEIN"/>
    <property type="match status" value="1"/>
</dbReference>
<dbReference type="Gene3D" id="2.60.40.4060">
    <property type="entry name" value="Reeler domain"/>
    <property type="match status" value="1"/>
</dbReference>